<dbReference type="AlphaFoldDB" id="A0A0D9WDS5"/>
<name>A0A0D9WDS5_9ORYZ</name>
<feature type="compositionally biased region" description="Polar residues" evidence="1">
    <location>
        <begin position="42"/>
        <end position="56"/>
    </location>
</feature>
<evidence type="ECO:0000256" key="2">
    <source>
        <dbReference type="SAM" id="SignalP"/>
    </source>
</evidence>
<keyword evidence="4" id="KW-1185">Reference proteome</keyword>
<protein>
    <submittedName>
        <fullName evidence="3">Uncharacterized protein</fullName>
    </submittedName>
</protein>
<dbReference type="Gramene" id="LPERR05G05620.1">
    <property type="protein sequence ID" value="LPERR05G05620.1"/>
    <property type="gene ID" value="LPERR05G05620"/>
</dbReference>
<proteinExistence type="predicted"/>
<evidence type="ECO:0000256" key="1">
    <source>
        <dbReference type="SAM" id="MobiDB-lite"/>
    </source>
</evidence>
<dbReference type="Proteomes" id="UP000032180">
    <property type="component" value="Chromosome 5"/>
</dbReference>
<evidence type="ECO:0000313" key="3">
    <source>
        <dbReference type="EnsemblPlants" id="LPERR05G05620.1"/>
    </source>
</evidence>
<feature type="compositionally biased region" description="Low complexity" evidence="1">
    <location>
        <begin position="75"/>
        <end position="88"/>
    </location>
</feature>
<reference evidence="4" key="2">
    <citation type="submission" date="2013-12" db="EMBL/GenBank/DDBJ databases">
        <authorList>
            <person name="Yu Y."/>
            <person name="Lee S."/>
            <person name="de Baynast K."/>
            <person name="Wissotski M."/>
            <person name="Liu L."/>
            <person name="Talag J."/>
            <person name="Goicoechea J."/>
            <person name="Angelova A."/>
            <person name="Jetty R."/>
            <person name="Kudrna D."/>
            <person name="Golser W."/>
            <person name="Rivera L."/>
            <person name="Zhang J."/>
            <person name="Wing R."/>
        </authorList>
    </citation>
    <scope>NUCLEOTIDE SEQUENCE</scope>
</reference>
<evidence type="ECO:0000313" key="4">
    <source>
        <dbReference type="Proteomes" id="UP000032180"/>
    </source>
</evidence>
<keyword evidence="2" id="KW-0732">Signal</keyword>
<reference evidence="3" key="3">
    <citation type="submission" date="2015-04" db="UniProtKB">
        <authorList>
            <consortium name="EnsemblPlants"/>
        </authorList>
    </citation>
    <scope>IDENTIFICATION</scope>
</reference>
<feature type="chain" id="PRO_5002348681" evidence="2">
    <location>
        <begin position="29"/>
        <end position="109"/>
    </location>
</feature>
<accession>A0A0D9WDS5</accession>
<dbReference type="HOGENOM" id="CLU_2124905_0_0_1"/>
<sequence length="109" mass="11054">MASTLHSAAVTILFVFLLASSSMSVLQARMVPASHDHHVNKESTTASNPTPGSTVDVSADSLAAMAPPMPPPTPAGKAPETTTTTTAPVGKRWGKAQLQGSVPSPGIGH</sequence>
<feature type="region of interest" description="Disordered" evidence="1">
    <location>
        <begin position="34"/>
        <end position="109"/>
    </location>
</feature>
<feature type="signal peptide" evidence="2">
    <location>
        <begin position="1"/>
        <end position="28"/>
    </location>
</feature>
<dbReference type="EnsemblPlants" id="LPERR05G05620.1">
    <property type="protein sequence ID" value="LPERR05G05620.1"/>
    <property type="gene ID" value="LPERR05G05620"/>
</dbReference>
<reference evidence="3 4" key="1">
    <citation type="submission" date="2012-08" db="EMBL/GenBank/DDBJ databases">
        <title>Oryza genome evolution.</title>
        <authorList>
            <person name="Wing R.A."/>
        </authorList>
    </citation>
    <scope>NUCLEOTIDE SEQUENCE</scope>
</reference>
<organism evidence="3 4">
    <name type="scientific">Leersia perrieri</name>
    <dbReference type="NCBI Taxonomy" id="77586"/>
    <lineage>
        <taxon>Eukaryota</taxon>
        <taxon>Viridiplantae</taxon>
        <taxon>Streptophyta</taxon>
        <taxon>Embryophyta</taxon>
        <taxon>Tracheophyta</taxon>
        <taxon>Spermatophyta</taxon>
        <taxon>Magnoliopsida</taxon>
        <taxon>Liliopsida</taxon>
        <taxon>Poales</taxon>
        <taxon>Poaceae</taxon>
        <taxon>BOP clade</taxon>
        <taxon>Oryzoideae</taxon>
        <taxon>Oryzeae</taxon>
        <taxon>Oryzinae</taxon>
        <taxon>Leersia</taxon>
    </lineage>
</organism>